<reference evidence="1 2" key="1">
    <citation type="submission" date="2018-08" db="EMBL/GenBank/DDBJ databases">
        <title>Murine metabolic-syndrome-specific gut microbial biobank.</title>
        <authorList>
            <person name="Liu C."/>
        </authorList>
    </citation>
    <scope>NUCLEOTIDE SEQUENCE [LARGE SCALE GENOMIC DNA]</scope>
    <source>
        <strain evidence="1 2">28</strain>
    </source>
</reference>
<dbReference type="InterPro" id="IPR007553">
    <property type="entry name" value="2-thiour_desulf"/>
</dbReference>
<evidence type="ECO:0000313" key="2">
    <source>
        <dbReference type="Proteomes" id="UP000446866"/>
    </source>
</evidence>
<keyword evidence="2" id="KW-1185">Reference proteome</keyword>
<comment type="caution">
    <text evidence="1">The sequence shown here is derived from an EMBL/GenBank/DDBJ whole genome shotgun (WGS) entry which is preliminary data.</text>
</comment>
<dbReference type="PANTHER" id="PTHR30087">
    <property type="entry name" value="INNER MEMBRANE PROTEIN"/>
    <property type="match status" value="1"/>
</dbReference>
<dbReference type="EMBL" id="QXWK01000001">
    <property type="protein sequence ID" value="NBH60205.1"/>
    <property type="molecule type" value="Genomic_DNA"/>
</dbReference>
<name>A0A845QH58_9FIRM</name>
<dbReference type="Proteomes" id="UP000446866">
    <property type="component" value="Unassembled WGS sequence"/>
</dbReference>
<sequence>MYVISGCLLGHNCKYNGGNNRNEAVIEFCKGRSFCVVCPEALSGLPVPRPPAEYIGGHIVDKEGSDVTKAFEKGAQISLEKAIKEAEKLGEPIDGAILKANSPSCGSGQIYDGTFTGTLTAGYGCFAGKLRDRGIKVISEKEIMDGKF</sequence>
<protein>
    <submittedName>
        <fullName evidence="1">DUF523 domain-containing protein</fullName>
    </submittedName>
</protein>
<accession>A0A845QH58</accession>
<dbReference type="Pfam" id="PF04463">
    <property type="entry name" value="2-thiour_desulf"/>
    <property type="match status" value="1"/>
</dbReference>
<organism evidence="1 2">
    <name type="scientific">Anaerotruncus colihominis</name>
    <dbReference type="NCBI Taxonomy" id="169435"/>
    <lineage>
        <taxon>Bacteria</taxon>
        <taxon>Bacillati</taxon>
        <taxon>Bacillota</taxon>
        <taxon>Clostridia</taxon>
        <taxon>Eubacteriales</taxon>
        <taxon>Oscillospiraceae</taxon>
        <taxon>Anaerotruncus</taxon>
    </lineage>
</organism>
<dbReference type="PANTHER" id="PTHR30087:SF1">
    <property type="entry name" value="HYPOTHETICAL CYTOSOLIC PROTEIN"/>
    <property type="match status" value="1"/>
</dbReference>
<proteinExistence type="predicted"/>
<dbReference type="AlphaFoldDB" id="A0A845QH58"/>
<gene>
    <name evidence="1" type="ORF">D0435_00765</name>
</gene>
<dbReference type="RefSeq" id="WP_160200504.1">
    <property type="nucleotide sequence ID" value="NZ_QXWK01000001.1"/>
</dbReference>
<evidence type="ECO:0000313" key="1">
    <source>
        <dbReference type="EMBL" id="NBH60205.1"/>
    </source>
</evidence>